<sequence length="308" mass="35411">MVRFLTERRCVAPLTLDDVDDVGDCYEGNSVRTMPYLKLPQPRIRLSVLKLDGSRFDVYIERNSTVGELRQAIEEVFTLSPTEGQGKISWTNVWGHFCLCYDGRKLVNDKTHIRDFRMKDGDEPRQNAQGYINLGRRDLGGELQFSRHMSLDYLHSKRRSKTQNVACQQFSRGTEIVQDVKYGFTKMPDAFSLALLSVESDTCEQAVLAKDNLEDQHKRLSPGSDADEEKKHDLADRDSLGNQDDSYKYYQHQDHEEIPVPGFKLAHFLKGWLSYSKLRGVTRKTTEGKSRPSRFALRCLAPPRMIQL</sequence>
<protein>
    <recommendedName>
        <fullName evidence="2">SNRNP25 ubiquitin-like domain-containing protein</fullName>
    </recommendedName>
</protein>
<reference evidence="3 4" key="1">
    <citation type="submission" date="2024-05" db="EMBL/GenBank/DDBJ databases">
        <title>Haplotype-resolved chromosome-level genome assembly of Huyou (Citrus changshanensis).</title>
        <authorList>
            <person name="Miao C."/>
            <person name="Chen W."/>
            <person name="Wu Y."/>
            <person name="Wang L."/>
            <person name="Zhao S."/>
            <person name="Grierson D."/>
            <person name="Xu C."/>
            <person name="Chen K."/>
        </authorList>
    </citation>
    <scope>NUCLEOTIDE SEQUENCE [LARGE SCALE GENOMIC DNA]</scope>
    <source>
        <strain evidence="3">01-14</strain>
        <tissue evidence="3">Leaf</tissue>
    </source>
</reference>
<dbReference type="EMBL" id="JBCGBO010000001">
    <property type="protein sequence ID" value="KAK9229400.1"/>
    <property type="molecule type" value="Genomic_DNA"/>
</dbReference>
<dbReference type="AlphaFoldDB" id="A0AAP0N3B2"/>
<dbReference type="Pfam" id="PF18036">
    <property type="entry name" value="Ubiquitin_4"/>
    <property type="match status" value="1"/>
</dbReference>
<feature type="domain" description="SNRNP25 ubiquitin-like" evidence="2">
    <location>
        <begin position="44"/>
        <end position="123"/>
    </location>
</feature>
<proteinExistence type="predicted"/>
<keyword evidence="4" id="KW-1185">Reference proteome</keyword>
<feature type="region of interest" description="Disordered" evidence="1">
    <location>
        <begin position="214"/>
        <end position="245"/>
    </location>
</feature>
<dbReference type="PANTHER" id="PTHR14942:SF9">
    <property type="entry name" value="OS02G0188500 PROTEIN"/>
    <property type="match status" value="1"/>
</dbReference>
<dbReference type="Gene3D" id="3.10.20.90">
    <property type="entry name" value="Phosphatidylinositol 3-kinase Catalytic Subunit, Chain A, domain 1"/>
    <property type="match status" value="1"/>
</dbReference>
<evidence type="ECO:0000313" key="4">
    <source>
        <dbReference type="Proteomes" id="UP001428341"/>
    </source>
</evidence>
<dbReference type="GO" id="GO:0000398">
    <property type="term" value="P:mRNA splicing, via spliceosome"/>
    <property type="evidence" value="ECO:0007669"/>
    <property type="project" value="InterPro"/>
</dbReference>
<evidence type="ECO:0000259" key="2">
    <source>
        <dbReference type="Pfam" id="PF18036"/>
    </source>
</evidence>
<gene>
    <name evidence="3" type="ORF">WN944_022362</name>
</gene>
<organism evidence="3 4">
    <name type="scientific">Citrus x changshan-huyou</name>
    <dbReference type="NCBI Taxonomy" id="2935761"/>
    <lineage>
        <taxon>Eukaryota</taxon>
        <taxon>Viridiplantae</taxon>
        <taxon>Streptophyta</taxon>
        <taxon>Embryophyta</taxon>
        <taxon>Tracheophyta</taxon>
        <taxon>Spermatophyta</taxon>
        <taxon>Magnoliopsida</taxon>
        <taxon>eudicotyledons</taxon>
        <taxon>Gunneridae</taxon>
        <taxon>Pentapetalae</taxon>
        <taxon>rosids</taxon>
        <taxon>malvids</taxon>
        <taxon>Sapindales</taxon>
        <taxon>Rutaceae</taxon>
        <taxon>Aurantioideae</taxon>
        <taxon>Citrus</taxon>
    </lineage>
</organism>
<dbReference type="InterPro" id="IPR040610">
    <property type="entry name" value="SNRNP25_ubiquitin"/>
</dbReference>
<evidence type="ECO:0000313" key="3">
    <source>
        <dbReference type="EMBL" id="KAK9229400.1"/>
    </source>
</evidence>
<dbReference type="InterPro" id="IPR029071">
    <property type="entry name" value="Ubiquitin-like_domsf"/>
</dbReference>
<comment type="caution">
    <text evidence="3">The sequence shown here is derived from an EMBL/GenBank/DDBJ whole genome shotgun (WGS) entry which is preliminary data.</text>
</comment>
<dbReference type="InterPro" id="IPR039690">
    <property type="entry name" value="SNRNP25"/>
</dbReference>
<name>A0AAP0N3B2_9ROSI</name>
<dbReference type="Proteomes" id="UP001428341">
    <property type="component" value="Unassembled WGS sequence"/>
</dbReference>
<evidence type="ECO:0000256" key="1">
    <source>
        <dbReference type="SAM" id="MobiDB-lite"/>
    </source>
</evidence>
<dbReference type="SUPFAM" id="SSF54236">
    <property type="entry name" value="Ubiquitin-like"/>
    <property type="match status" value="1"/>
</dbReference>
<feature type="compositionally biased region" description="Basic and acidic residues" evidence="1">
    <location>
        <begin position="228"/>
        <end position="245"/>
    </location>
</feature>
<accession>A0AAP0N3B2</accession>
<dbReference type="PANTHER" id="PTHR14942">
    <property type="entry name" value="U11/U12 SMALL NUCLEAR RIBONUCLEOPROTEIN 25 KDA PROTEIN"/>
    <property type="match status" value="1"/>
</dbReference>
<dbReference type="CDD" id="cd17058">
    <property type="entry name" value="Ubl_SNRNP25"/>
    <property type="match status" value="1"/>
</dbReference>